<dbReference type="RefSeq" id="WP_165109696.1">
    <property type="nucleotide sequence ID" value="NZ_JAALAA010000003.1"/>
</dbReference>
<gene>
    <name evidence="2" type="ORF">G5C66_04105</name>
</gene>
<proteinExistence type="predicted"/>
<name>A0A6M1R2H4_9ACTN</name>
<feature type="compositionally biased region" description="Basic and acidic residues" evidence="1">
    <location>
        <begin position="178"/>
        <end position="192"/>
    </location>
</feature>
<accession>A0A6M1R2H4</accession>
<comment type="caution">
    <text evidence="2">The sequence shown here is derived from an EMBL/GenBank/DDBJ whole genome shotgun (WGS) entry which is preliminary data.</text>
</comment>
<dbReference type="Proteomes" id="UP000483261">
    <property type="component" value="Unassembled WGS sequence"/>
</dbReference>
<reference evidence="2 3" key="1">
    <citation type="submission" date="2020-02" db="EMBL/GenBank/DDBJ databases">
        <title>Whole-genome analyses of novel actinobacteria.</title>
        <authorList>
            <person name="Sahin N."/>
        </authorList>
    </citation>
    <scope>NUCLEOTIDE SEQUENCE [LARGE SCALE GENOMIC DNA]</scope>
    <source>
        <strain evidence="2 3">KC13</strain>
    </source>
</reference>
<feature type="region of interest" description="Disordered" evidence="1">
    <location>
        <begin position="163"/>
        <end position="202"/>
    </location>
</feature>
<sequence>MSLAFILVAVACGQESAQTEGDSMCGIFSDGVLEGIFGEDVLRVEKSDSSSNSASCVIYDDTLGHSVVTVNAGARSDGDDAKMAQRVADLTKAGSEVEVAGLEELDAARVTRDDSGVREKYYVGAATDDYLIHLIYTPGHTDPTKDAKAIVALIEDADSNLGDVIEGADTSTTSTEALSERAEGAPRPDRGDAPSWLSTRLG</sequence>
<protein>
    <submittedName>
        <fullName evidence="2">Uncharacterized protein</fullName>
    </submittedName>
</protein>
<keyword evidence="3" id="KW-1185">Reference proteome</keyword>
<dbReference type="EMBL" id="JAALAA010000003">
    <property type="protein sequence ID" value="NGN91918.1"/>
    <property type="molecule type" value="Genomic_DNA"/>
</dbReference>
<evidence type="ECO:0000256" key="1">
    <source>
        <dbReference type="SAM" id="MobiDB-lite"/>
    </source>
</evidence>
<evidence type="ECO:0000313" key="2">
    <source>
        <dbReference type="EMBL" id="NGN91918.1"/>
    </source>
</evidence>
<dbReference type="AlphaFoldDB" id="A0A6M1R2H4"/>
<evidence type="ECO:0000313" key="3">
    <source>
        <dbReference type="Proteomes" id="UP000483261"/>
    </source>
</evidence>
<organism evidence="2 3">
    <name type="scientific">Nocardioides turkmenicus</name>
    <dbReference type="NCBI Taxonomy" id="2711220"/>
    <lineage>
        <taxon>Bacteria</taxon>
        <taxon>Bacillati</taxon>
        <taxon>Actinomycetota</taxon>
        <taxon>Actinomycetes</taxon>
        <taxon>Propionibacteriales</taxon>
        <taxon>Nocardioidaceae</taxon>
        <taxon>Nocardioides</taxon>
    </lineage>
</organism>